<evidence type="ECO:0000256" key="1">
    <source>
        <dbReference type="SAM" id="MobiDB-lite"/>
    </source>
</evidence>
<feature type="region of interest" description="Disordered" evidence="1">
    <location>
        <begin position="18"/>
        <end position="114"/>
    </location>
</feature>
<sequence length="143" mass="15397">MPPSVQIKAAIYARAKENENGVEQSDGPWPALPQCPSPSTRRFPAISSKRHRLTGDHSAVSHRAQVGHTGAASLASSPLRGRHLRSSSARPRQSARFAHPTYSPELHPISPCPSGRREPLPLLSVSVRVPNCLSSGQLQLCDS</sequence>
<evidence type="ECO:0000313" key="2">
    <source>
        <dbReference type="EnsemblPlants" id="LPERR01G22880.1"/>
    </source>
</evidence>
<accession>A0A0D9V473</accession>
<keyword evidence="3" id="KW-1185">Reference proteome</keyword>
<protein>
    <submittedName>
        <fullName evidence="2">Uncharacterized protein</fullName>
    </submittedName>
</protein>
<dbReference type="Proteomes" id="UP000032180">
    <property type="component" value="Chromosome 1"/>
</dbReference>
<organism evidence="2 3">
    <name type="scientific">Leersia perrieri</name>
    <dbReference type="NCBI Taxonomy" id="77586"/>
    <lineage>
        <taxon>Eukaryota</taxon>
        <taxon>Viridiplantae</taxon>
        <taxon>Streptophyta</taxon>
        <taxon>Embryophyta</taxon>
        <taxon>Tracheophyta</taxon>
        <taxon>Spermatophyta</taxon>
        <taxon>Magnoliopsida</taxon>
        <taxon>Liliopsida</taxon>
        <taxon>Poales</taxon>
        <taxon>Poaceae</taxon>
        <taxon>BOP clade</taxon>
        <taxon>Oryzoideae</taxon>
        <taxon>Oryzeae</taxon>
        <taxon>Oryzinae</taxon>
        <taxon>Leersia</taxon>
    </lineage>
</organism>
<dbReference type="EnsemblPlants" id="LPERR01G22880.1">
    <property type="protein sequence ID" value="LPERR01G22880.1"/>
    <property type="gene ID" value="LPERR01G22880"/>
</dbReference>
<name>A0A0D9V473_9ORYZ</name>
<proteinExistence type="predicted"/>
<evidence type="ECO:0000313" key="3">
    <source>
        <dbReference type="Proteomes" id="UP000032180"/>
    </source>
</evidence>
<dbReference type="AlphaFoldDB" id="A0A0D9V473"/>
<dbReference type="Gramene" id="LPERR01G22880.1">
    <property type="protein sequence ID" value="LPERR01G22880.1"/>
    <property type="gene ID" value="LPERR01G22880"/>
</dbReference>
<feature type="compositionally biased region" description="Low complexity" evidence="1">
    <location>
        <begin position="86"/>
        <end position="98"/>
    </location>
</feature>
<reference evidence="2" key="3">
    <citation type="submission" date="2015-04" db="UniProtKB">
        <authorList>
            <consortium name="EnsemblPlants"/>
        </authorList>
    </citation>
    <scope>IDENTIFICATION</scope>
</reference>
<reference evidence="2 3" key="1">
    <citation type="submission" date="2012-08" db="EMBL/GenBank/DDBJ databases">
        <title>Oryza genome evolution.</title>
        <authorList>
            <person name="Wing R.A."/>
        </authorList>
    </citation>
    <scope>NUCLEOTIDE SEQUENCE</scope>
</reference>
<reference evidence="3" key="2">
    <citation type="submission" date="2013-12" db="EMBL/GenBank/DDBJ databases">
        <authorList>
            <person name="Yu Y."/>
            <person name="Lee S."/>
            <person name="de Baynast K."/>
            <person name="Wissotski M."/>
            <person name="Liu L."/>
            <person name="Talag J."/>
            <person name="Goicoechea J."/>
            <person name="Angelova A."/>
            <person name="Jetty R."/>
            <person name="Kudrna D."/>
            <person name="Golser W."/>
            <person name="Rivera L."/>
            <person name="Zhang J."/>
            <person name="Wing R."/>
        </authorList>
    </citation>
    <scope>NUCLEOTIDE SEQUENCE</scope>
</reference>
<dbReference type="HOGENOM" id="CLU_1808979_0_0_1"/>